<reference evidence="3" key="2">
    <citation type="submission" date="2023-05" db="EMBL/GenBank/DDBJ databases">
        <authorList>
            <person name="Schelkunov M.I."/>
        </authorList>
    </citation>
    <scope>NUCLEOTIDE SEQUENCE</scope>
    <source>
        <strain evidence="3">Hsosn_3</strain>
        <tissue evidence="3">Leaf</tissue>
    </source>
</reference>
<dbReference type="PANTHER" id="PTHR33286:SF32">
    <property type="entry name" value="BIFUNCTIONAL INHIBITOR_PLANT LIPID TRANSFER PROTEIN_SEED STORAGE HELICAL DOMAIN-CONTAINING PROTEIN"/>
    <property type="match status" value="1"/>
</dbReference>
<dbReference type="Proteomes" id="UP001237642">
    <property type="component" value="Unassembled WGS sequence"/>
</dbReference>
<dbReference type="Gene3D" id="1.10.110.10">
    <property type="entry name" value="Plant lipid-transfer and hydrophobic proteins"/>
    <property type="match status" value="1"/>
</dbReference>
<feature type="domain" description="Bifunctional inhibitor/plant lipid transfer protein/seed storage helical" evidence="2">
    <location>
        <begin position="20"/>
        <end position="105"/>
    </location>
</feature>
<evidence type="ECO:0000313" key="4">
    <source>
        <dbReference type="Proteomes" id="UP001237642"/>
    </source>
</evidence>
<reference evidence="3" key="1">
    <citation type="submission" date="2023-02" db="EMBL/GenBank/DDBJ databases">
        <title>Genome of toxic invasive species Heracleum sosnowskyi carries increased number of genes despite the absence of recent whole-genome duplications.</title>
        <authorList>
            <person name="Schelkunov M."/>
            <person name="Shtratnikova V."/>
            <person name="Makarenko M."/>
            <person name="Klepikova A."/>
            <person name="Omelchenko D."/>
            <person name="Novikova G."/>
            <person name="Obukhova E."/>
            <person name="Bogdanov V."/>
            <person name="Penin A."/>
            <person name="Logacheva M."/>
        </authorList>
    </citation>
    <scope>NUCLEOTIDE SEQUENCE</scope>
    <source>
        <strain evidence="3">Hsosn_3</strain>
        <tissue evidence="3">Leaf</tissue>
    </source>
</reference>
<dbReference type="PANTHER" id="PTHR33286">
    <property type="entry name" value="BIFUNCTIONAL INHIBITOR/LIPID-TRANSFER PROTEIN/SEED STORAGE 2S ALBUMIN SUPERFAMILY PROTEIN"/>
    <property type="match status" value="1"/>
</dbReference>
<evidence type="ECO:0000256" key="1">
    <source>
        <dbReference type="SAM" id="SignalP"/>
    </source>
</evidence>
<protein>
    <submittedName>
        <fullName evidence="3">AAI domain-containing protein</fullName>
    </submittedName>
</protein>
<feature type="chain" id="PRO_5042188930" evidence="1">
    <location>
        <begin position="29"/>
        <end position="111"/>
    </location>
</feature>
<feature type="signal peptide" evidence="1">
    <location>
        <begin position="1"/>
        <end position="28"/>
    </location>
</feature>
<keyword evidence="4" id="KW-1185">Reference proteome</keyword>
<name>A0AAD8HXM3_9APIA</name>
<dbReference type="InterPro" id="IPR036312">
    <property type="entry name" value="Bifun_inhib/LTP/seed_sf"/>
</dbReference>
<evidence type="ECO:0000259" key="2">
    <source>
        <dbReference type="Pfam" id="PF14368"/>
    </source>
</evidence>
<evidence type="ECO:0000313" key="3">
    <source>
        <dbReference type="EMBL" id="KAK1374888.1"/>
    </source>
</evidence>
<dbReference type="AlphaFoldDB" id="A0AAD8HXM3"/>
<proteinExistence type="predicted"/>
<comment type="caution">
    <text evidence="3">The sequence shown here is derived from an EMBL/GenBank/DDBJ whole genome shotgun (WGS) entry which is preliminary data.</text>
</comment>
<sequence length="111" mass="12282">MNCNSVFRLWVLMSLIVLGEWEVKTVSAGMSAEQCKEERRIGVNACKPVIYGKNPSAECCLRVRVSHVECVCPVVTPKLAALINPNRAVRLIQGCGRRVPRHFKCGSITTP</sequence>
<organism evidence="3 4">
    <name type="scientific">Heracleum sosnowskyi</name>
    <dbReference type="NCBI Taxonomy" id="360622"/>
    <lineage>
        <taxon>Eukaryota</taxon>
        <taxon>Viridiplantae</taxon>
        <taxon>Streptophyta</taxon>
        <taxon>Embryophyta</taxon>
        <taxon>Tracheophyta</taxon>
        <taxon>Spermatophyta</taxon>
        <taxon>Magnoliopsida</taxon>
        <taxon>eudicotyledons</taxon>
        <taxon>Gunneridae</taxon>
        <taxon>Pentapetalae</taxon>
        <taxon>asterids</taxon>
        <taxon>campanulids</taxon>
        <taxon>Apiales</taxon>
        <taxon>Apiaceae</taxon>
        <taxon>Apioideae</taxon>
        <taxon>apioid superclade</taxon>
        <taxon>Tordylieae</taxon>
        <taxon>Tordyliinae</taxon>
        <taxon>Heracleum</taxon>
    </lineage>
</organism>
<accession>A0AAD8HXM3</accession>
<dbReference type="EMBL" id="JAUIZM010000007">
    <property type="protein sequence ID" value="KAK1374888.1"/>
    <property type="molecule type" value="Genomic_DNA"/>
</dbReference>
<dbReference type="Pfam" id="PF14368">
    <property type="entry name" value="LTP_2"/>
    <property type="match status" value="1"/>
</dbReference>
<dbReference type="SUPFAM" id="SSF47699">
    <property type="entry name" value="Bifunctional inhibitor/lipid-transfer protein/seed storage 2S albumin"/>
    <property type="match status" value="1"/>
</dbReference>
<gene>
    <name evidence="3" type="ORF">POM88_031081</name>
</gene>
<keyword evidence="1" id="KW-0732">Signal</keyword>
<dbReference type="InterPro" id="IPR016140">
    <property type="entry name" value="Bifunc_inhib/LTP/seed_store"/>
</dbReference>